<dbReference type="AlphaFoldDB" id="D5WYV7"/>
<gene>
    <name evidence="3" type="ordered locus">Tint_0901</name>
</gene>
<dbReference type="Pfam" id="PF03658">
    <property type="entry name" value="Ub-RnfH"/>
    <property type="match status" value="1"/>
</dbReference>
<dbReference type="EMBL" id="CP002021">
    <property type="protein sequence ID" value="ADG30295.1"/>
    <property type="molecule type" value="Genomic_DNA"/>
</dbReference>
<accession>D5WYV7</accession>
<evidence type="ECO:0000256" key="1">
    <source>
        <dbReference type="ARBA" id="ARBA00010645"/>
    </source>
</evidence>
<evidence type="ECO:0000313" key="3">
    <source>
        <dbReference type="EMBL" id="ADG30295.1"/>
    </source>
</evidence>
<dbReference type="STRING" id="75379.Tint_0901"/>
<reference evidence="3" key="1">
    <citation type="submission" date="2010-04" db="EMBL/GenBank/DDBJ databases">
        <title>Complete sequence of Thiomonas intermedia K12.</title>
        <authorList>
            <consortium name="US DOE Joint Genome Institute"/>
            <person name="Lucas S."/>
            <person name="Copeland A."/>
            <person name="Lapidus A."/>
            <person name="Cheng J.-F."/>
            <person name="Bruce D."/>
            <person name="Goodwin L."/>
            <person name="Pitluck S."/>
            <person name="Davenport K."/>
            <person name="Detter J.C."/>
            <person name="Han C."/>
            <person name="Tapia R."/>
            <person name="Land M."/>
            <person name="Hauser L."/>
            <person name="Kyrpides N."/>
            <person name="Ovchinnikova G."/>
            <person name="Kerfeld C.A."/>
            <person name="Cannon G.C."/>
            <person name="Heinhorst S."/>
            <person name="Woyke T."/>
        </authorList>
    </citation>
    <scope>NUCLEOTIDE SEQUENCE [LARGE SCALE GENOMIC DNA]</scope>
    <source>
        <strain evidence="3">K12</strain>
    </source>
</reference>
<dbReference type="BioCyc" id="TINT75379:TINT_RS04510-MONOMER"/>
<dbReference type="eggNOG" id="COG2914">
    <property type="taxonomic scope" value="Bacteria"/>
</dbReference>
<dbReference type="Gene3D" id="3.10.20.280">
    <property type="entry name" value="RnfH-like"/>
    <property type="match status" value="1"/>
</dbReference>
<dbReference type="InterPro" id="IPR016155">
    <property type="entry name" value="Mopterin_synth/thiamin_S_b"/>
</dbReference>
<evidence type="ECO:0000256" key="2">
    <source>
        <dbReference type="HAMAP-Rule" id="MF_00460"/>
    </source>
</evidence>
<dbReference type="InterPro" id="IPR005346">
    <property type="entry name" value="RnfH"/>
</dbReference>
<name>D5WYV7_THIK1</name>
<dbReference type="PANTHER" id="PTHR37483:SF1">
    <property type="entry name" value="UPF0125 PROTEIN RATB"/>
    <property type="match status" value="1"/>
</dbReference>
<protein>
    <recommendedName>
        <fullName evidence="2">UPF0125 protein Tint_0901</fullName>
    </recommendedName>
</protein>
<dbReference type="PANTHER" id="PTHR37483">
    <property type="entry name" value="UPF0125 PROTEIN RATB"/>
    <property type="match status" value="1"/>
</dbReference>
<proteinExistence type="inferred from homology"/>
<sequence>MVNIAVFYAPERGEPDLRRLALPAGATVGQALQASGMLSAHPELTWIDILYGIDGQRVMLQQVLQDGDRIDLCRPLQVDPMTARRLRAAASKPRR</sequence>
<dbReference type="HAMAP" id="MF_00460">
    <property type="entry name" value="UPF0125_RnfH"/>
    <property type="match status" value="1"/>
</dbReference>
<dbReference type="HOGENOM" id="CLU_150721_1_0_4"/>
<dbReference type="SUPFAM" id="SSF54285">
    <property type="entry name" value="MoaD/ThiS"/>
    <property type="match status" value="1"/>
</dbReference>
<dbReference type="InterPro" id="IPR037021">
    <property type="entry name" value="RnfH_sf"/>
</dbReference>
<dbReference type="KEGG" id="tin:Tint_0901"/>
<comment type="similarity">
    <text evidence="1 2">Belongs to the UPF0125 (RnfH) family.</text>
</comment>
<organism evidence="3">
    <name type="scientific">Thiomonas intermedia (strain K12)</name>
    <name type="common">Thiobacillus intermedius</name>
    <dbReference type="NCBI Taxonomy" id="75379"/>
    <lineage>
        <taxon>Bacteria</taxon>
        <taxon>Pseudomonadati</taxon>
        <taxon>Pseudomonadota</taxon>
        <taxon>Betaproteobacteria</taxon>
        <taxon>Burkholderiales</taxon>
        <taxon>Thiomonas</taxon>
    </lineage>
</organism>